<organism evidence="1 2">
    <name type="scientific">Microbacterium horticulturae</name>
    <dbReference type="NCBI Taxonomy" id="3028316"/>
    <lineage>
        <taxon>Bacteria</taxon>
        <taxon>Bacillati</taxon>
        <taxon>Actinomycetota</taxon>
        <taxon>Actinomycetes</taxon>
        <taxon>Micrococcales</taxon>
        <taxon>Microbacteriaceae</taxon>
        <taxon>Microbacterium</taxon>
    </lineage>
</organism>
<dbReference type="EMBL" id="CP119108">
    <property type="protein sequence ID" value="WEG10091.1"/>
    <property type="molecule type" value="Genomic_DNA"/>
</dbReference>
<sequence>MSTPLDTRIDADTTVDEYPDFPSEGIHGVHVECQLDAPFKTTWCGIAVEDSGYAGDSAGASATACPACNAAKKCPVCGVVMLYTVTELLRA</sequence>
<proteinExistence type="predicted"/>
<gene>
    <name evidence="1" type="ORF">PU630_05940</name>
</gene>
<evidence type="ECO:0000313" key="2">
    <source>
        <dbReference type="Proteomes" id="UP001214553"/>
    </source>
</evidence>
<reference evidence="1 2" key="1">
    <citation type="submission" date="2023-03" db="EMBL/GenBank/DDBJ databases">
        <title>Genome sequence of Microbacterium sp. KACC 23027.</title>
        <authorList>
            <person name="Kim S."/>
            <person name="Heo J."/>
            <person name="Kwon S.-W."/>
        </authorList>
    </citation>
    <scope>NUCLEOTIDE SEQUENCE [LARGE SCALE GENOMIC DNA]</scope>
    <source>
        <strain evidence="1 2">KACC 23027</strain>
    </source>
</reference>
<accession>A0ABY8C0V1</accession>
<evidence type="ECO:0000313" key="1">
    <source>
        <dbReference type="EMBL" id="WEG10091.1"/>
    </source>
</evidence>
<keyword evidence="2" id="KW-1185">Reference proteome</keyword>
<dbReference type="Proteomes" id="UP001214553">
    <property type="component" value="Chromosome"/>
</dbReference>
<dbReference type="RefSeq" id="WP_275279410.1">
    <property type="nucleotide sequence ID" value="NZ_CP119108.1"/>
</dbReference>
<name>A0ABY8C0V1_9MICO</name>
<protein>
    <submittedName>
        <fullName evidence="1">Uncharacterized protein</fullName>
    </submittedName>
</protein>